<dbReference type="Pfam" id="PF15892">
    <property type="entry name" value="BNR_4"/>
    <property type="match status" value="1"/>
</dbReference>
<proteinExistence type="predicted"/>
<evidence type="ECO:0000313" key="1">
    <source>
        <dbReference type="EMBL" id="DAE29910.1"/>
    </source>
</evidence>
<name>A0A8S5RET5_9VIRU</name>
<accession>A0A8S5RET5</accession>
<dbReference type="EMBL" id="BK059101">
    <property type="protein sequence ID" value="DAE29910.1"/>
    <property type="molecule type" value="Genomic_DNA"/>
</dbReference>
<protein>
    <submittedName>
        <fullName evidence="1">BNR repeat-containing family member</fullName>
    </submittedName>
</protein>
<organism evidence="1">
    <name type="scientific">virus sp. ctE0n6</name>
    <dbReference type="NCBI Taxonomy" id="2827985"/>
    <lineage>
        <taxon>Viruses</taxon>
    </lineage>
</organism>
<sequence length="781" mass="88959">MNDNMKIKYFDEELEVYDERRIVNKNTYSITLNYVPSPTRPLTVENGKTTLTETNGTPNANQYVLDRENGLLLFNQAMKGKVMTINYSAIGLWCISADKVYTNVDNKGKIVETLEDLMRENRQAIESIKTIGDASTVITQLQANIDSVAGLADNIVEGASVNEELTQNIESSEGVNAILTNTILSANNKINEMNTWVNQHGNIVNLDNRVDTVEAEIPKINTNLSTTNIKIDNNKNELDTKINTNMETVNTQFKSINAKIDSSLHNITINRDSINEIRTKMVTREDINSITRFDITEINSMLKVNETFNNTKVLLSNGIVNFNCRLEEKTSHNNIPFNQILFKIPIEFLPKCSYMFLDCKYGLYGKPPTFSGTVKIDCETGTAMLESDGNISDNVSITYIGAITIQATWYIDRNIGTGYKLITQNSNSRISYQLNQTLVKDNFIYYTYMNSEGYNIINKCNHSGDILETKVFDDLTTDNHGILSLAIDKNGYIHLMGGGHSDFNNYYYRSTNPYSVSEFLKIHLSDSRKTYCHIFAHEDKILGAYRETIEANTNKDRIVYFEAPINVTSLEGFKFTPLTAIKDDIQPSYPFNVYSDEGGIFINFGWYLNSQDKTPKILSVYKNHNNTLWKKVGGEEVAIPVDDTLYSVVGDDLCSTSWIKDGNKYICLFFDRNIGQVMLRTFDSNTISDKSILENQILLPLNIVRYKGYVLSFVYDLADNYSYLITTNNSFETYRKICLFETGYTQWWNTISTTNQESNTMIPYLSLYNLSKLWLNIVEEK</sequence>
<reference evidence="1" key="1">
    <citation type="journal article" date="2021" name="Proc. Natl. Acad. Sci. U.S.A.">
        <title>A Catalog of Tens of Thousands of Viruses from Human Metagenomes Reveals Hidden Associations with Chronic Diseases.</title>
        <authorList>
            <person name="Tisza M.J."/>
            <person name="Buck C.B."/>
        </authorList>
    </citation>
    <scope>NUCLEOTIDE SEQUENCE</scope>
    <source>
        <strain evidence="1">CtE0n6</strain>
    </source>
</reference>